<reference evidence="7 8" key="1">
    <citation type="submission" date="2019-12" db="EMBL/GenBank/DDBJ databases">
        <title>Draft genome sequences Bradyrhizobium cajani AMBPC1010, Bradyrhizobium pachyrhizi AMBPC1040 and Bradyrhizobium yuanmingense ALSPC3051, three plant growth promoting strains isolated from nodules of Cajanus cajan L. in Dominican Republic.</title>
        <authorList>
            <person name="Flores-Felix J.D."/>
            <person name="Araujo J."/>
            <person name="Diaz-Alcantara C."/>
            <person name="Gonzalez-Andres F."/>
            <person name="Velazquez E."/>
        </authorList>
    </citation>
    <scope>NUCLEOTIDE SEQUENCE [LARGE SCALE GENOMIC DNA]</scope>
    <source>
        <strain evidence="7 8">1040</strain>
    </source>
</reference>
<keyword evidence="8" id="KW-1185">Reference proteome</keyword>
<feature type="transmembrane region" description="Helical" evidence="5">
    <location>
        <begin position="21"/>
        <end position="41"/>
    </location>
</feature>
<dbReference type="PANTHER" id="PTHR23508:SF10">
    <property type="entry name" value="CARBOXYLIC ACID TRANSPORTER PROTEIN HOMOLOG"/>
    <property type="match status" value="1"/>
</dbReference>
<dbReference type="SUPFAM" id="SSF103473">
    <property type="entry name" value="MFS general substrate transporter"/>
    <property type="match status" value="1"/>
</dbReference>
<evidence type="ECO:0000256" key="5">
    <source>
        <dbReference type="SAM" id="Phobius"/>
    </source>
</evidence>
<feature type="transmembrane region" description="Helical" evidence="5">
    <location>
        <begin position="387"/>
        <end position="409"/>
    </location>
</feature>
<evidence type="ECO:0000313" key="8">
    <source>
        <dbReference type="Proteomes" id="UP000436468"/>
    </source>
</evidence>
<accession>A0A844T204</accession>
<feature type="transmembrane region" description="Helical" evidence="5">
    <location>
        <begin position="150"/>
        <end position="174"/>
    </location>
</feature>
<evidence type="ECO:0000256" key="2">
    <source>
        <dbReference type="ARBA" id="ARBA00022692"/>
    </source>
</evidence>
<evidence type="ECO:0000256" key="4">
    <source>
        <dbReference type="ARBA" id="ARBA00023136"/>
    </source>
</evidence>
<keyword evidence="4 5" id="KW-0472">Membrane</keyword>
<comment type="subcellular location">
    <subcellularLocation>
        <location evidence="1">Membrane</location>
        <topology evidence="1">Multi-pass membrane protein</topology>
    </subcellularLocation>
</comment>
<feature type="transmembrane region" description="Helical" evidence="5">
    <location>
        <begin position="180"/>
        <end position="200"/>
    </location>
</feature>
<dbReference type="CDD" id="cd17365">
    <property type="entry name" value="MFS_PcaK_like"/>
    <property type="match status" value="1"/>
</dbReference>
<keyword evidence="2 5" id="KW-0812">Transmembrane</keyword>
<name>A0A844T204_9BRAD</name>
<dbReference type="Gene3D" id="1.20.1250.20">
    <property type="entry name" value="MFS general substrate transporter like domains"/>
    <property type="match status" value="1"/>
</dbReference>
<feature type="transmembrane region" description="Helical" evidence="5">
    <location>
        <begin position="325"/>
        <end position="343"/>
    </location>
</feature>
<feature type="transmembrane region" description="Helical" evidence="5">
    <location>
        <begin position="292"/>
        <end position="313"/>
    </location>
</feature>
<dbReference type="GO" id="GO:0005886">
    <property type="term" value="C:plasma membrane"/>
    <property type="evidence" value="ECO:0007669"/>
    <property type="project" value="TreeGrafter"/>
</dbReference>
<keyword evidence="3 5" id="KW-1133">Transmembrane helix</keyword>
<dbReference type="GO" id="GO:0046943">
    <property type="term" value="F:carboxylic acid transmembrane transporter activity"/>
    <property type="evidence" value="ECO:0007669"/>
    <property type="project" value="TreeGrafter"/>
</dbReference>
<feature type="domain" description="Major facilitator superfamily (MFS) profile" evidence="6">
    <location>
        <begin position="26"/>
        <end position="439"/>
    </location>
</feature>
<dbReference type="PANTHER" id="PTHR23508">
    <property type="entry name" value="CARBOXYLIC ACID TRANSPORTER PROTEIN HOMOLOG"/>
    <property type="match status" value="1"/>
</dbReference>
<proteinExistence type="predicted"/>
<dbReference type="InterPro" id="IPR011701">
    <property type="entry name" value="MFS"/>
</dbReference>
<feature type="transmembrane region" description="Helical" evidence="5">
    <location>
        <begin position="260"/>
        <end position="280"/>
    </location>
</feature>
<dbReference type="PROSITE" id="PS00217">
    <property type="entry name" value="SUGAR_TRANSPORT_2"/>
    <property type="match status" value="1"/>
</dbReference>
<evidence type="ECO:0000256" key="3">
    <source>
        <dbReference type="ARBA" id="ARBA00022989"/>
    </source>
</evidence>
<organism evidence="7 8">
    <name type="scientific">Bradyrhizobium pachyrhizi</name>
    <dbReference type="NCBI Taxonomy" id="280333"/>
    <lineage>
        <taxon>Bacteria</taxon>
        <taxon>Pseudomonadati</taxon>
        <taxon>Pseudomonadota</taxon>
        <taxon>Alphaproteobacteria</taxon>
        <taxon>Hyphomicrobiales</taxon>
        <taxon>Nitrobacteraceae</taxon>
        <taxon>Bradyrhizobium</taxon>
    </lineage>
</organism>
<dbReference type="Pfam" id="PF07690">
    <property type="entry name" value="MFS_1"/>
    <property type="match status" value="1"/>
</dbReference>
<feature type="transmembrane region" description="Helical" evidence="5">
    <location>
        <begin position="349"/>
        <end position="375"/>
    </location>
</feature>
<dbReference type="AlphaFoldDB" id="A0A844T204"/>
<dbReference type="InterPro" id="IPR020846">
    <property type="entry name" value="MFS_dom"/>
</dbReference>
<feature type="transmembrane region" description="Helical" evidence="5">
    <location>
        <begin position="61"/>
        <end position="80"/>
    </location>
</feature>
<dbReference type="Proteomes" id="UP000436468">
    <property type="component" value="Unassembled WGS sequence"/>
</dbReference>
<dbReference type="EMBL" id="WQNF01000043">
    <property type="protein sequence ID" value="MVT70419.1"/>
    <property type="molecule type" value="Genomic_DNA"/>
</dbReference>
<feature type="transmembrane region" description="Helical" evidence="5">
    <location>
        <begin position="92"/>
        <end position="111"/>
    </location>
</feature>
<gene>
    <name evidence="7" type="ORF">GPL21_35685</name>
</gene>
<feature type="transmembrane region" description="Helical" evidence="5">
    <location>
        <begin position="117"/>
        <end position="138"/>
    </location>
</feature>
<sequence length="447" mass="47526">MSSTEVAFDVPTFINSRRTGITQYVVVALCGLVMFLDGFDTQAISYMAPSIAKEFGLTKQLLGPIFSSALAGLMVGYLLVSPLSDRFGHRKLVVISTFAFALPTFATIFATNVAELIVLRFVTGIALGSVIPSAIALTTEFSPARLRATFVLAIYCGFSLGFVAAGAVAAWSIPEYGWRSMLWIGAAAPTVVAILTLMFLPESMDFLIRTNAKPDAVWRVVRRVDRALPVQGPAQFVTDVAERRSAVGSLFSSGRGVGTLVIWAVFMLNLAEFYALQSWLPSMLTNVGHSLNTVALATTMTTVGGIVAAFAIGPAMDRIGPYGSLATVYLAGVLFVVLFGYSIDKQSWMMVAAAFCAGFCISGGQKSVIALAAIYYPTSIRSTGVGWALGIGRLGGIGGPLLIGALLAYHLSAQHILYVASVPMLIAGLLILMLGHWCGRDRMKDQG</sequence>
<evidence type="ECO:0000256" key="1">
    <source>
        <dbReference type="ARBA" id="ARBA00004141"/>
    </source>
</evidence>
<evidence type="ECO:0000259" key="6">
    <source>
        <dbReference type="PROSITE" id="PS50850"/>
    </source>
</evidence>
<evidence type="ECO:0000313" key="7">
    <source>
        <dbReference type="EMBL" id="MVT70419.1"/>
    </source>
</evidence>
<protein>
    <submittedName>
        <fullName evidence="7">MFS transporter</fullName>
    </submittedName>
</protein>
<comment type="caution">
    <text evidence="7">The sequence shown here is derived from an EMBL/GenBank/DDBJ whole genome shotgun (WGS) entry which is preliminary data.</text>
</comment>
<dbReference type="PROSITE" id="PS50850">
    <property type="entry name" value="MFS"/>
    <property type="match status" value="1"/>
</dbReference>
<feature type="transmembrane region" description="Helical" evidence="5">
    <location>
        <begin position="415"/>
        <end position="434"/>
    </location>
</feature>
<dbReference type="InterPro" id="IPR005829">
    <property type="entry name" value="Sugar_transporter_CS"/>
</dbReference>
<dbReference type="InterPro" id="IPR036259">
    <property type="entry name" value="MFS_trans_sf"/>
</dbReference>